<dbReference type="Proteomes" id="UP001172082">
    <property type="component" value="Unassembled WGS sequence"/>
</dbReference>
<name>A0ABT8KJR3_9BACT</name>
<reference evidence="1" key="1">
    <citation type="submission" date="2023-06" db="EMBL/GenBank/DDBJ databases">
        <title>Genomic of Parafulvivirga corallium.</title>
        <authorList>
            <person name="Wang G."/>
        </authorList>
    </citation>
    <scope>NUCLEOTIDE SEQUENCE</scope>
    <source>
        <strain evidence="1">BMA10</strain>
    </source>
</reference>
<comment type="caution">
    <text evidence="1">The sequence shown here is derived from an EMBL/GenBank/DDBJ whole genome shotgun (WGS) entry which is preliminary data.</text>
</comment>
<evidence type="ECO:0000313" key="2">
    <source>
        <dbReference type="Proteomes" id="UP001172082"/>
    </source>
</evidence>
<protein>
    <submittedName>
        <fullName evidence="1">Uncharacterized protein</fullName>
    </submittedName>
</protein>
<gene>
    <name evidence="1" type="ORF">QQ008_06260</name>
</gene>
<accession>A0ABT8KJR3</accession>
<dbReference type="EMBL" id="JAUJEA010000002">
    <property type="protein sequence ID" value="MDN5200952.1"/>
    <property type="molecule type" value="Genomic_DNA"/>
</dbReference>
<proteinExistence type="predicted"/>
<dbReference type="RefSeq" id="WP_346750982.1">
    <property type="nucleotide sequence ID" value="NZ_JAUJEA010000002.1"/>
</dbReference>
<organism evidence="1 2">
    <name type="scientific">Splendidivirga corallicola</name>
    <dbReference type="NCBI Taxonomy" id="3051826"/>
    <lineage>
        <taxon>Bacteria</taxon>
        <taxon>Pseudomonadati</taxon>
        <taxon>Bacteroidota</taxon>
        <taxon>Cytophagia</taxon>
        <taxon>Cytophagales</taxon>
        <taxon>Splendidivirgaceae</taxon>
        <taxon>Splendidivirga</taxon>
    </lineage>
</organism>
<evidence type="ECO:0000313" key="1">
    <source>
        <dbReference type="EMBL" id="MDN5200952.1"/>
    </source>
</evidence>
<sequence length="122" mass="14153">MTTINHISKKFVLALGVAMGVLIIFSSSVFAESDKKKEKFTNKEIIELENLIQSQFEEDEIFSEIVSINESTVKIFNTQNELIYEAAIRKIEDVKDDKLSKLMLQSDFIMEHNNTSYYRLHN</sequence>
<keyword evidence="2" id="KW-1185">Reference proteome</keyword>